<organism evidence="2 3">
    <name type="scientific">Ditylenchus destructor</name>
    <dbReference type="NCBI Taxonomy" id="166010"/>
    <lineage>
        <taxon>Eukaryota</taxon>
        <taxon>Metazoa</taxon>
        <taxon>Ecdysozoa</taxon>
        <taxon>Nematoda</taxon>
        <taxon>Chromadorea</taxon>
        <taxon>Rhabditida</taxon>
        <taxon>Tylenchina</taxon>
        <taxon>Tylenchomorpha</taxon>
        <taxon>Sphaerularioidea</taxon>
        <taxon>Anguinidae</taxon>
        <taxon>Anguininae</taxon>
        <taxon>Ditylenchus</taxon>
    </lineage>
</organism>
<feature type="compositionally biased region" description="Basic residues" evidence="1">
    <location>
        <begin position="116"/>
        <end position="127"/>
    </location>
</feature>
<feature type="compositionally biased region" description="Basic and acidic residues" evidence="1">
    <location>
        <begin position="87"/>
        <end position="96"/>
    </location>
</feature>
<accession>A0AAD4R292</accession>
<feature type="region of interest" description="Disordered" evidence="1">
    <location>
        <begin position="162"/>
        <end position="193"/>
    </location>
</feature>
<dbReference type="EMBL" id="JAKKPZ010000064">
    <property type="protein sequence ID" value="KAI1704715.1"/>
    <property type="molecule type" value="Genomic_DNA"/>
</dbReference>
<name>A0AAD4R292_9BILA</name>
<feature type="compositionally biased region" description="Basic and acidic residues" evidence="1">
    <location>
        <begin position="44"/>
        <end position="59"/>
    </location>
</feature>
<proteinExistence type="predicted"/>
<evidence type="ECO:0000313" key="3">
    <source>
        <dbReference type="Proteomes" id="UP001201812"/>
    </source>
</evidence>
<evidence type="ECO:0000313" key="2">
    <source>
        <dbReference type="EMBL" id="KAI1704715.1"/>
    </source>
</evidence>
<feature type="compositionally biased region" description="Polar residues" evidence="1">
    <location>
        <begin position="12"/>
        <end position="43"/>
    </location>
</feature>
<sequence>MSDLFETKAKKNYSNLSPLQVTPDQDSKSVVSSPSLQFGSKFDSNSKLDRRTAASEKSRSRNSKVQSSASGISSRKVTAPASSRGSPHPEDPDPNIRPRANADVPEDGKIDPFSRKNGKKSAKKKKNLKVDNGEESGFLGAIRKQAAKGMFSKILDMFSTESATPANSNCSDSASTSKQGKISPENDKNLVENSVGKNQIVDPPITLRLISSPQRPNELGNMAAEKVTRESKIVTVGKVEKKNPENDKTGPKSEKDVFRTIIRVQMAKPCVVVPYNPTGVANAQEKWALGKHFDFI</sequence>
<evidence type="ECO:0000256" key="1">
    <source>
        <dbReference type="SAM" id="MobiDB-lite"/>
    </source>
</evidence>
<keyword evidence="3" id="KW-1185">Reference proteome</keyword>
<feature type="compositionally biased region" description="Polar residues" evidence="1">
    <location>
        <begin position="63"/>
        <end position="85"/>
    </location>
</feature>
<gene>
    <name evidence="2" type="ORF">DdX_14071</name>
</gene>
<dbReference type="AlphaFoldDB" id="A0AAD4R292"/>
<comment type="caution">
    <text evidence="2">The sequence shown here is derived from an EMBL/GenBank/DDBJ whole genome shotgun (WGS) entry which is preliminary data.</text>
</comment>
<feature type="region of interest" description="Disordered" evidence="1">
    <location>
        <begin position="1"/>
        <end position="136"/>
    </location>
</feature>
<feature type="compositionally biased region" description="Polar residues" evidence="1">
    <location>
        <begin position="162"/>
        <end position="180"/>
    </location>
</feature>
<dbReference type="Proteomes" id="UP001201812">
    <property type="component" value="Unassembled WGS sequence"/>
</dbReference>
<protein>
    <submittedName>
        <fullName evidence="2">Uncharacterized protein</fullName>
    </submittedName>
</protein>
<reference evidence="2" key="1">
    <citation type="submission" date="2022-01" db="EMBL/GenBank/DDBJ databases">
        <title>Genome Sequence Resource for Two Populations of Ditylenchus destructor, the Migratory Endoparasitic Phytonematode.</title>
        <authorList>
            <person name="Zhang H."/>
            <person name="Lin R."/>
            <person name="Xie B."/>
        </authorList>
    </citation>
    <scope>NUCLEOTIDE SEQUENCE</scope>
    <source>
        <strain evidence="2">BazhouSP</strain>
    </source>
</reference>